<dbReference type="AlphaFoldDB" id="D7KPR7"/>
<proteinExistence type="predicted"/>
<dbReference type="EMBL" id="GL348713">
    <property type="protein sequence ID" value="EFH70264.1"/>
    <property type="molecule type" value="Genomic_DNA"/>
</dbReference>
<sequence length="63" mass="7370">MGQGLANLRVEMNNNSKVVCEFKKEMSAKDAFYMHRFEEITKIAKQKHKDIEKKIELLLASKK</sequence>
<name>D7KPR7_ARALL</name>
<reference evidence="2" key="1">
    <citation type="journal article" date="2011" name="Nat. Genet.">
        <title>The Arabidopsis lyrata genome sequence and the basis of rapid genome size change.</title>
        <authorList>
            <person name="Hu T.T."/>
            <person name="Pattyn P."/>
            <person name="Bakker E.G."/>
            <person name="Cao J."/>
            <person name="Cheng J.-F."/>
            <person name="Clark R.M."/>
            <person name="Fahlgren N."/>
            <person name="Fawcett J.A."/>
            <person name="Grimwood J."/>
            <person name="Gundlach H."/>
            <person name="Haberer G."/>
            <person name="Hollister J.D."/>
            <person name="Ossowski S."/>
            <person name="Ottilar R.P."/>
            <person name="Salamov A.A."/>
            <person name="Schneeberger K."/>
            <person name="Spannagl M."/>
            <person name="Wang X."/>
            <person name="Yang L."/>
            <person name="Nasrallah M.E."/>
            <person name="Bergelson J."/>
            <person name="Carrington J.C."/>
            <person name="Gaut B.S."/>
            <person name="Schmutz J."/>
            <person name="Mayer K.F.X."/>
            <person name="Van de Peer Y."/>
            <person name="Grigoriev I.V."/>
            <person name="Nordborg M."/>
            <person name="Weigel D."/>
            <person name="Guo Y.-L."/>
        </authorList>
    </citation>
    <scope>NUCLEOTIDE SEQUENCE [LARGE SCALE GENOMIC DNA]</scope>
    <source>
        <strain evidence="2">cv. MN47</strain>
    </source>
</reference>
<dbReference type="Proteomes" id="UP000008694">
    <property type="component" value="Unassembled WGS sequence"/>
</dbReference>
<gene>
    <name evidence="1" type="ORF">ARALYDRAFT_891432</name>
</gene>
<dbReference type="Gramene" id="scaffold_104226.1">
    <property type="protein sequence ID" value="scaffold_104226.1"/>
    <property type="gene ID" value="scaffold_104226.1"/>
</dbReference>
<evidence type="ECO:0000313" key="2">
    <source>
        <dbReference type="Proteomes" id="UP000008694"/>
    </source>
</evidence>
<protein>
    <submittedName>
        <fullName evidence="1">Uncharacterized protein</fullName>
    </submittedName>
</protein>
<dbReference type="HOGENOM" id="CLU_193256_0_0_1"/>
<keyword evidence="2" id="KW-1185">Reference proteome</keyword>
<evidence type="ECO:0000313" key="1">
    <source>
        <dbReference type="EMBL" id="EFH70264.1"/>
    </source>
</evidence>
<accession>D7KPR7</accession>
<organism evidence="2">
    <name type="scientific">Arabidopsis lyrata subsp. lyrata</name>
    <name type="common">Lyre-leaved rock-cress</name>
    <dbReference type="NCBI Taxonomy" id="81972"/>
    <lineage>
        <taxon>Eukaryota</taxon>
        <taxon>Viridiplantae</taxon>
        <taxon>Streptophyta</taxon>
        <taxon>Embryophyta</taxon>
        <taxon>Tracheophyta</taxon>
        <taxon>Spermatophyta</taxon>
        <taxon>Magnoliopsida</taxon>
        <taxon>eudicotyledons</taxon>
        <taxon>Gunneridae</taxon>
        <taxon>Pentapetalae</taxon>
        <taxon>rosids</taxon>
        <taxon>malvids</taxon>
        <taxon>Brassicales</taxon>
        <taxon>Brassicaceae</taxon>
        <taxon>Camelineae</taxon>
        <taxon>Arabidopsis</taxon>
    </lineage>
</organism>